<dbReference type="EMBL" id="KZ288223">
    <property type="protein sequence ID" value="PBC32022.1"/>
    <property type="molecule type" value="Genomic_DNA"/>
</dbReference>
<feature type="compositionally biased region" description="Basic residues" evidence="7">
    <location>
        <begin position="294"/>
        <end position="309"/>
    </location>
</feature>
<feature type="domain" description="TFIIE beta" evidence="8">
    <location>
        <begin position="104"/>
        <end position="185"/>
    </location>
</feature>
<keyword evidence="3" id="KW-0238">DNA-binding</keyword>
<name>A0A2A3EL74_APICC</name>
<proteinExistence type="predicted"/>
<keyword evidence="2" id="KW-0805">Transcription regulation</keyword>
<feature type="compositionally biased region" description="Basic and acidic residues" evidence="7">
    <location>
        <begin position="281"/>
        <end position="290"/>
    </location>
</feature>
<keyword evidence="5" id="KW-0539">Nucleus</keyword>
<dbReference type="InterPro" id="IPR003166">
    <property type="entry name" value="TFIIE_bsu_DNA-bd"/>
</dbReference>
<feature type="compositionally biased region" description="Basic and acidic residues" evidence="7">
    <location>
        <begin position="66"/>
        <end position="83"/>
    </location>
</feature>
<feature type="compositionally biased region" description="Basic and acidic residues" evidence="7">
    <location>
        <begin position="310"/>
        <end position="328"/>
    </location>
</feature>
<sequence length="328" mass="37829">MEIFSGYAAGSNTIKRPKAVVITVAVDIGLMIQEEFAMFLVFPDAEPRKIVARRRHRDEGGPPVPIEKKRKEQEKDIRDEPFKKKPKPSSVSNGPKLDMVNYKTMSGSTQYKFGVLAKIVKHMKARHQEGDDHPLTLEEILDETNQLDVGSKVKQWLQTEALVKNPKIEVTSDGRFVFKAMYKIKDKKSLLRLLKQQDLKGLGGILLEDIQESLPHCDKHLKSLQNEILFITRPLDKKKIVFYNDKTAQFPIDDEFQKLWRSVAVDAMDDQKIDEYLEKQGIRSMQDHGPKKPAPIKRKKPISKRKQFKKPRDNEHLADVLETYDDTK</sequence>
<feature type="region of interest" description="Disordered" evidence="7">
    <location>
        <begin position="53"/>
        <end position="97"/>
    </location>
</feature>
<organism evidence="9 10">
    <name type="scientific">Apis cerana cerana</name>
    <name type="common">Oriental honeybee</name>
    <dbReference type="NCBI Taxonomy" id="94128"/>
    <lineage>
        <taxon>Eukaryota</taxon>
        <taxon>Metazoa</taxon>
        <taxon>Ecdysozoa</taxon>
        <taxon>Arthropoda</taxon>
        <taxon>Hexapoda</taxon>
        <taxon>Insecta</taxon>
        <taxon>Pterygota</taxon>
        <taxon>Neoptera</taxon>
        <taxon>Endopterygota</taxon>
        <taxon>Hymenoptera</taxon>
        <taxon>Apocrita</taxon>
        <taxon>Aculeata</taxon>
        <taxon>Apoidea</taxon>
        <taxon>Anthophila</taxon>
        <taxon>Apidae</taxon>
        <taxon>Apis</taxon>
    </lineage>
</organism>
<reference evidence="9 10" key="1">
    <citation type="submission" date="2014-07" db="EMBL/GenBank/DDBJ databases">
        <title>Genomic and transcriptomic analysis on Apis cerana provide comprehensive insights into honey bee biology.</title>
        <authorList>
            <person name="Diao Q."/>
            <person name="Sun L."/>
            <person name="Zheng H."/>
            <person name="Zheng H."/>
            <person name="Xu S."/>
            <person name="Wang S."/>
            <person name="Zeng Z."/>
            <person name="Hu F."/>
            <person name="Su S."/>
            <person name="Wu J."/>
        </authorList>
    </citation>
    <scope>NUCLEOTIDE SEQUENCE [LARGE SCALE GENOMIC DNA]</scope>
    <source>
        <tissue evidence="9">Pupae without intestine</tissue>
    </source>
</reference>
<evidence type="ECO:0000256" key="1">
    <source>
        <dbReference type="ARBA" id="ARBA00004123"/>
    </source>
</evidence>
<gene>
    <name evidence="9" type="ORF">APICC_05590</name>
</gene>
<dbReference type="OrthoDB" id="5323195at2759"/>
<dbReference type="CDD" id="cd07977">
    <property type="entry name" value="TFIIE_beta_winged_helix"/>
    <property type="match status" value="1"/>
</dbReference>
<dbReference type="InterPro" id="IPR036390">
    <property type="entry name" value="WH_DNA-bd_sf"/>
</dbReference>
<dbReference type="GO" id="GO:0006367">
    <property type="term" value="P:transcription initiation at RNA polymerase II promoter"/>
    <property type="evidence" value="ECO:0007669"/>
    <property type="project" value="InterPro"/>
</dbReference>
<dbReference type="PANTHER" id="PTHR12716">
    <property type="entry name" value="TRANSCRIPTION INITIATION FACTOR IIE, BETA SUBUNIT"/>
    <property type="match status" value="1"/>
</dbReference>
<evidence type="ECO:0000259" key="8">
    <source>
        <dbReference type="PROSITE" id="PS51351"/>
    </source>
</evidence>
<evidence type="ECO:0000313" key="9">
    <source>
        <dbReference type="EMBL" id="PBC32022.1"/>
    </source>
</evidence>
<comment type="function">
    <text evidence="6">Recruits TFIIH to the initiation complex and stimulates the RNA polymerase II C-terminal domain kinase and DNA-dependent ATPase activities of TFIIH. Both TFIIH and TFIIE are required for promoter clearance by RNA polymerase.</text>
</comment>
<evidence type="ECO:0000256" key="7">
    <source>
        <dbReference type="SAM" id="MobiDB-lite"/>
    </source>
</evidence>
<dbReference type="InterPro" id="IPR016656">
    <property type="entry name" value="TFIIE-bsu"/>
</dbReference>
<dbReference type="Pfam" id="PF02186">
    <property type="entry name" value="TFIIE_beta"/>
    <property type="match status" value="1"/>
</dbReference>
<protein>
    <submittedName>
        <fullName evidence="9">General transcription factor IIE subunit</fullName>
    </submittedName>
</protein>
<keyword evidence="10" id="KW-1185">Reference proteome</keyword>
<evidence type="ECO:0000256" key="4">
    <source>
        <dbReference type="ARBA" id="ARBA00023163"/>
    </source>
</evidence>
<evidence type="ECO:0000313" key="10">
    <source>
        <dbReference type="Proteomes" id="UP000242457"/>
    </source>
</evidence>
<keyword evidence="4" id="KW-0804">Transcription</keyword>
<evidence type="ECO:0000256" key="3">
    <source>
        <dbReference type="ARBA" id="ARBA00023125"/>
    </source>
</evidence>
<dbReference type="GO" id="GO:0003677">
    <property type="term" value="F:DNA binding"/>
    <property type="evidence" value="ECO:0007669"/>
    <property type="project" value="UniProtKB-KW"/>
</dbReference>
<dbReference type="InterPro" id="IPR040501">
    <property type="entry name" value="TFA2_Winged_2"/>
</dbReference>
<dbReference type="GO" id="GO:0001097">
    <property type="term" value="F:TFIIH-class transcription factor complex binding"/>
    <property type="evidence" value="ECO:0007669"/>
    <property type="project" value="TreeGrafter"/>
</dbReference>
<dbReference type="PROSITE" id="PS51351">
    <property type="entry name" value="TFIIE_BETA_C"/>
    <property type="match status" value="1"/>
</dbReference>
<dbReference type="Proteomes" id="UP000242457">
    <property type="component" value="Unassembled WGS sequence"/>
</dbReference>
<comment type="subcellular location">
    <subcellularLocation>
        <location evidence="1">Nucleus</location>
    </subcellularLocation>
</comment>
<evidence type="ECO:0000256" key="2">
    <source>
        <dbReference type="ARBA" id="ARBA00023015"/>
    </source>
</evidence>
<accession>A0A2A3EL74</accession>
<evidence type="ECO:0000256" key="6">
    <source>
        <dbReference type="ARBA" id="ARBA00025581"/>
    </source>
</evidence>
<dbReference type="Gene3D" id="1.10.10.10">
    <property type="entry name" value="Winged helix-like DNA-binding domain superfamily/Winged helix DNA-binding domain"/>
    <property type="match status" value="1"/>
</dbReference>
<evidence type="ECO:0000256" key="5">
    <source>
        <dbReference type="ARBA" id="ARBA00023242"/>
    </source>
</evidence>
<dbReference type="AlphaFoldDB" id="A0A2A3EL74"/>
<dbReference type="Pfam" id="PF18121">
    <property type="entry name" value="TFA2_Winged_2"/>
    <property type="match status" value="1"/>
</dbReference>
<dbReference type="InterPro" id="IPR036388">
    <property type="entry name" value="WH-like_DNA-bd_sf"/>
</dbReference>
<dbReference type="PANTHER" id="PTHR12716:SF8">
    <property type="entry name" value="TRANSCRIPTION INITIATION FACTOR IIE SUBUNIT BETA"/>
    <property type="match status" value="1"/>
</dbReference>
<dbReference type="FunFam" id="1.10.10.10:FF:000177">
    <property type="entry name" value="Transcription initiation factor IIE subunit beta"/>
    <property type="match status" value="1"/>
</dbReference>
<feature type="region of interest" description="Disordered" evidence="7">
    <location>
        <begin position="281"/>
        <end position="328"/>
    </location>
</feature>
<dbReference type="GO" id="GO:0005673">
    <property type="term" value="C:transcription factor TFIIE complex"/>
    <property type="evidence" value="ECO:0007669"/>
    <property type="project" value="InterPro"/>
</dbReference>
<dbReference type="STRING" id="94128.A0A2A3EL74"/>
<dbReference type="SUPFAM" id="SSF46785">
    <property type="entry name" value="Winged helix' DNA-binding domain"/>
    <property type="match status" value="1"/>
</dbReference>